<proteinExistence type="predicted"/>
<organism evidence="1">
    <name type="scientific">marine sediment metagenome</name>
    <dbReference type="NCBI Taxonomy" id="412755"/>
    <lineage>
        <taxon>unclassified sequences</taxon>
        <taxon>metagenomes</taxon>
        <taxon>ecological metagenomes</taxon>
    </lineage>
</organism>
<reference evidence="1" key="1">
    <citation type="journal article" date="2015" name="Nature">
        <title>Complex archaea that bridge the gap between prokaryotes and eukaryotes.</title>
        <authorList>
            <person name="Spang A."/>
            <person name="Saw J.H."/>
            <person name="Jorgensen S.L."/>
            <person name="Zaremba-Niedzwiedzka K."/>
            <person name="Martijn J."/>
            <person name="Lind A.E."/>
            <person name="van Eijk R."/>
            <person name="Schleper C."/>
            <person name="Guy L."/>
            <person name="Ettema T.J."/>
        </authorList>
    </citation>
    <scope>NUCLEOTIDE SEQUENCE</scope>
</reference>
<name>A0A0F9N1N4_9ZZZZ</name>
<dbReference type="AlphaFoldDB" id="A0A0F9N1N4"/>
<protein>
    <submittedName>
        <fullName evidence="1">Uncharacterized protein</fullName>
    </submittedName>
</protein>
<sequence length="70" mass="8442">MLEMQRDSRVLKYQRYMRSINKCSVCKQELQEGEEVEKSEIAVTRYKPSFRREVTNNHVKIYTHTKCKGE</sequence>
<comment type="caution">
    <text evidence="1">The sequence shown here is derived from an EMBL/GenBank/DDBJ whole genome shotgun (WGS) entry which is preliminary data.</text>
</comment>
<dbReference type="EMBL" id="LAZR01004776">
    <property type="protein sequence ID" value="KKN05667.1"/>
    <property type="molecule type" value="Genomic_DNA"/>
</dbReference>
<gene>
    <name evidence="1" type="ORF">LCGC14_1085000</name>
</gene>
<evidence type="ECO:0000313" key="1">
    <source>
        <dbReference type="EMBL" id="KKN05667.1"/>
    </source>
</evidence>
<accession>A0A0F9N1N4</accession>